<dbReference type="SUPFAM" id="SSF53098">
    <property type="entry name" value="Ribonuclease H-like"/>
    <property type="match status" value="1"/>
</dbReference>
<evidence type="ECO:0000256" key="1">
    <source>
        <dbReference type="ARBA" id="ARBA00022670"/>
    </source>
</evidence>
<sequence length="926" mass="103189">MGDITDSSNSRPLVSLPANSNHHHDLMNVQLLPTKLDGTNYLAWSHFVRLYITGKGRIGYLTGEKKQPDNTDPKFITWVEEDAMLRSWLLQAMTPDISLGYMRLDSAHAIWDAVSQTYSEGGCDAQIYELKRRIQATTQQGKTLETYFNSLQALWQELDYYQPCDMKCSNDTAALKKRIEKERTFEFLAGLTPDLDQVRTQVPGKDPFPSLREAYAYVRAQALRRSAMVMPPSLEGSALISTANHLAWAPPVHQSSSSAAVSSSNVAKSSKSDDKDALKCDYCHQTKHVREQCFKLNGYPPWWPGKKGEKAEGSKGGGEKGGRSSSRAYHTSSSDQNDQPTSQLSSAQMEQIVQECARLLSDKGSKGASGSLATSSGNFGCCLSASGKSFSDSWIIDTGATDHMTSKLDFFSRYSSPSKTCVTTADGSPTPVVGEGSVFLSNSLSPSNVLHVPGLSNHLLSISQLTKSLNCFVTFYDTHCVIQDQRTGATIGRGSEKGGLYLLDDPAGYTNSPTVHALQSATDSSRDIWLWHKRLGHPSFIYLQKLFPSLLSSVDLSQFKCEICELAKHHRVSYPLSINKSSAPFALVHSDVWGPSRVSNLSNSKWFVTFIDDYSRLTWVYLMTDKSEVFSIFQSFHQMIHTQYNSKIKVFRSYNGGEYINSGLKSYFSNHGIIHQRSCSYTPQQNGVAERKNCHLLEVARSLLLSMSVPKSYWGEAVLTAAYLINRMPSQVLKFQTPLQVFTAACSPSTVNHLPPRVFGCISFVHLHHSGKLDPHSLKCIFLGYSATQKRYKCYHPPSKKFFVTRDVTFHEDHAYFSLLSSETSLQGENISSEDKSYGVPMFELEKIETNESEKNDNGREDNSLTLPHVGHRMSPYDLVYTKRDKVPFQRNDQSAAPVIGNLEIPSLLGYSKKNQVVSSDDNLQF</sequence>
<dbReference type="Gene3D" id="3.30.420.10">
    <property type="entry name" value="Ribonuclease H-like superfamily/Ribonuclease H"/>
    <property type="match status" value="1"/>
</dbReference>
<name>A0AAD4VXD0_PRUDU</name>
<keyword evidence="1" id="KW-0378">Hydrolase</keyword>
<dbReference type="AlphaFoldDB" id="A0AAD4VXD0"/>
<dbReference type="GO" id="GO:0008233">
    <property type="term" value="F:peptidase activity"/>
    <property type="evidence" value="ECO:0007669"/>
    <property type="project" value="UniProtKB-KW"/>
</dbReference>
<dbReference type="InterPro" id="IPR025724">
    <property type="entry name" value="GAG-pre-integrase_dom"/>
</dbReference>
<dbReference type="Pfam" id="PF25597">
    <property type="entry name" value="SH3_retrovirus"/>
    <property type="match status" value="1"/>
</dbReference>
<dbReference type="InterPro" id="IPR054722">
    <property type="entry name" value="PolX-like_BBD"/>
</dbReference>
<feature type="domain" description="Integrase catalytic" evidence="3">
    <location>
        <begin position="580"/>
        <end position="746"/>
    </location>
</feature>
<dbReference type="PANTHER" id="PTHR42648:SF22">
    <property type="entry name" value="REVERSE TRANSCRIPTASE TY1_COPIA-TYPE DOMAIN-CONTAINING PROTEIN"/>
    <property type="match status" value="1"/>
</dbReference>
<feature type="compositionally biased region" description="Polar residues" evidence="2">
    <location>
        <begin position="335"/>
        <end position="348"/>
    </location>
</feature>
<dbReference type="Proteomes" id="UP001054821">
    <property type="component" value="Chromosome 4"/>
</dbReference>
<gene>
    <name evidence="4" type="ORF">L3X38_022542</name>
</gene>
<reference evidence="4 5" key="1">
    <citation type="journal article" date="2022" name="G3 (Bethesda)">
        <title>Whole-genome sequence and methylome profiling of the almond [Prunus dulcis (Mill.) D.A. Webb] cultivar 'Nonpareil'.</title>
        <authorList>
            <person name="D'Amico-Willman K.M."/>
            <person name="Ouma W.Z."/>
            <person name="Meulia T."/>
            <person name="Sideli G.M."/>
            <person name="Gradziel T.M."/>
            <person name="Fresnedo-Ramirez J."/>
        </authorList>
    </citation>
    <scope>NUCLEOTIDE SEQUENCE [LARGE SCALE GENOMIC DNA]</scope>
    <source>
        <strain evidence="4">Clone GOH B32 T37-40</strain>
    </source>
</reference>
<feature type="region of interest" description="Disordered" evidence="2">
    <location>
        <begin position="304"/>
        <end position="348"/>
    </location>
</feature>
<dbReference type="InterPro" id="IPR012337">
    <property type="entry name" value="RNaseH-like_sf"/>
</dbReference>
<organism evidence="4 5">
    <name type="scientific">Prunus dulcis</name>
    <name type="common">Almond</name>
    <name type="synonym">Amygdalus dulcis</name>
    <dbReference type="NCBI Taxonomy" id="3755"/>
    <lineage>
        <taxon>Eukaryota</taxon>
        <taxon>Viridiplantae</taxon>
        <taxon>Streptophyta</taxon>
        <taxon>Embryophyta</taxon>
        <taxon>Tracheophyta</taxon>
        <taxon>Spermatophyta</taxon>
        <taxon>Magnoliopsida</taxon>
        <taxon>eudicotyledons</taxon>
        <taxon>Gunneridae</taxon>
        <taxon>Pentapetalae</taxon>
        <taxon>rosids</taxon>
        <taxon>fabids</taxon>
        <taxon>Rosales</taxon>
        <taxon>Rosaceae</taxon>
        <taxon>Amygdaloideae</taxon>
        <taxon>Amygdaleae</taxon>
        <taxon>Prunus</taxon>
    </lineage>
</organism>
<dbReference type="GO" id="GO:0003676">
    <property type="term" value="F:nucleic acid binding"/>
    <property type="evidence" value="ECO:0007669"/>
    <property type="project" value="InterPro"/>
</dbReference>
<feature type="compositionally biased region" description="Basic and acidic residues" evidence="2">
    <location>
        <begin position="306"/>
        <end position="322"/>
    </location>
</feature>
<dbReference type="InterPro" id="IPR001584">
    <property type="entry name" value="Integrase_cat-core"/>
</dbReference>
<dbReference type="InterPro" id="IPR039537">
    <property type="entry name" value="Retrotran_Ty1/copia-like"/>
</dbReference>
<keyword evidence="5" id="KW-1185">Reference proteome</keyword>
<evidence type="ECO:0000256" key="2">
    <source>
        <dbReference type="SAM" id="MobiDB-lite"/>
    </source>
</evidence>
<dbReference type="PROSITE" id="PS50994">
    <property type="entry name" value="INTEGRASE"/>
    <property type="match status" value="1"/>
</dbReference>
<dbReference type="Pfam" id="PF14223">
    <property type="entry name" value="Retrotran_gag_2"/>
    <property type="match status" value="1"/>
</dbReference>
<dbReference type="GO" id="GO:0015074">
    <property type="term" value="P:DNA integration"/>
    <property type="evidence" value="ECO:0007669"/>
    <property type="project" value="InterPro"/>
</dbReference>
<feature type="compositionally biased region" description="Low complexity" evidence="2">
    <location>
        <begin position="323"/>
        <end position="334"/>
    </location>
</feature>
<dbReference type="Pfam" id="PF00665">
    <property type="entry name" value="rve"/>
    <property type="match status" value="1"/>
</dbReference>
<dbReference type="Pfam" id="PF13976">
    <property type="entry name" value="gag_pre-integrs"/>
    <property type="match status" value="1"/>
</dbReference>
<evidence type="ECO:0000313" key="4">
    <source>
        <dbReference type="EMBL" id="KAI5332413.1"/>
    </source>
</evidence>
<dbReference type="GO" id="GO:0006508">
    <property type="term" value="P:proteolysis"/>
    <property type="evidence" value="ECO:0007669"/>
    <property type="project" value="UniProtKB-KW"/>
</dbReference>
<evidence type="ECO:0000259" key="3">
    <source>
        <dbReference type="PROSITE" id="PS50994"/>
    </source>
</evidence>
<dbReference type="Pfam" id="PF22936">
    <property type="entry name" value="Pol_BBD"/>
    <property type="match status" value="1"/>
</dbReference>
<evidence type="ECO:0000313" key="5">
    <source>
        <dbReference type="Proteomes" id="UP001054821"/>
    </source>
</evidence>
<dbReference type="InterPro" id="IPR036397">
    <property type="entry name" value="RNaseH_sf"/>
</dbReference>
<comment type="caution">
    <text evidence="4">The sequence shown here is derived from an EMBL/GenBank/DDBJ whole genome shotgun (WGS) entry which is preliminary data.</text>
</comment>
<dbReference type="InterPro" id="IPR057670">
    <property type="entry name" value="SH3_retrovirus"/>
</dbReference>
<proteinExistence type="predicted"/>
<keyword evidence="1" id="KW-0645">Protease</keyword>
<protein>
    <recommendedName>
        <fullName evidence="3">Integrase catalytic domain-containing protein</fullName>
    </recommendedName>
</protein>
<accession>A0AAD4VXD0</accession>
<dbReference type="PANTHER" id="PTHR42648">
    <property type="entry name" value="TRANSPOSASE, PUTATIVE-RELATED"/>
    <property type="match status" value="1"/>
</dbReference>
<dbReference type="EMBL" id="JAJFAZ020000004">
    <property type="protein sequence ID" value="KAI5332413.1"/>
    <property type="molecule type" value="Genomic_DNA"/>
</dbReference>